<keyword evidence="2" id="KW-1185">Reference proteome</keyword>
<reference evidence="1 2" key="1">
    <citation type="submission" date="2017-06" db="EMBL/GenBank/DDBJ databases">
        <title>Comparative genomic analysis of Ambrosia Fusariam Clade fungi.</title>
        <authorList>
            <person name="Stajich J.E."/>
            <person name="Carrillo J."/>
            <person name="Kijimoto T."/>
            <person name="Eskalen A."/>
            <person name="O'Donnell K."/>
            <person name="Kasson M."/>
        </authorList>
    </citation>
    <scope>NUCLEOTIDE SEQUENCE [LARGE SCALE GENOMIC DNA]</scope>
    <source>
        <strain evidence="1 2">NRRL62606</strain>
    </source>
</reference>
<proteinExistence type="predicted"/>
<accession>A0A428QSN3</accession>
<organism evidence="1 2">
    <name type="scientific">Fusarium floridanum</name>
    <dbReference type="NCBI Taxonomy" id="1325733"/>
    <lineage>
        <taxon>Eukaryota</taxon>
        <taxon>Fungi</taxon>
        <taxon>Dikarya</taxon>
        <taxon>Ascomycota</taxon>
        <taxon>Pezizomycotina</taxon>
        <taxon>Sordariomycetes</taxon>
        <taxon>Hypocreomycetidae</taxon>
        <taxon>Hypocreales</taxon>
        <taxon>Nectriaceae</taxon>
        <taxon>Fusarium</taxon>
        <taxon>Fusarium solani species complex</taxon>
    </lineage>
</organism>
<dbReference type="EMBL" id="NKCL01000473">
    <property type="protein sequence ID" value="RSL68289.1"/>
    <property type="molecule type" value="Genomic_DNA"/>
</dbReference>
<name>A0A428QSN3_9HYPO</name>
<protein>
    <submittedName>
        <fullName evidence="1">Uncharacterized protein</fullName>
    </submittedName>
</protein>
<dbReference type="Proteomes" id="UP000287972">
    <property type="component" value="Unassembled WGS sequence"/>
</dbReference>
<dbReference type="AlphaFoldDB" id="A0A428QSN3"/>
<sequence length="165" mass="17857">MANIADQDWMPEGLLITLHAIWPSVNPEGFEFEADPAGPQLLDDLRCFDCEHQNSLHFGPAPSSPSDTYSISTCSSLTSSETPELTLELMSPAESDGSFGLDSVLEDIPYDEAMIADEVSNLFRSGCFGESEEEIVLSLADGLALGNEEDQELFLSLAHEALLQG</sequence>
<evidence type="ECO:0000313" key="2">
    <source>
        <dbReference type="Proteomes" id="UP000287972"/>
    </source>
</evidence>
<gene>
    <name evidence="1" type="ORF">CEP51_012515</name>
</gene>
<comment type="caution">
    <text evidence="1">The sequence shown here is derived from an EMBL/GenBank/DDBJ whole genome shotgun (WGS) entry which is preliminary data.</text>
</comment>
<evidence type="ECO:0000313" key="1">
    <source>
        <dbReference type="EMBL" id="RSL68289.1"/>
    </source>
</evidence>